<comment type="caution">
    <text evidence="2">The sequence shown here is derived from an EMBL/GenBank/DDBJ whole genome shotgun (WGS) entry which is preliminary data.</text>
</comment>
<keyword evidence="3" id="KW-1185">Reference proteome</keyword>
<feature type="region of interest" description="Disordered" evidence="1">
    <location>
        <begin position="245"/>
        <end position="277"/>
    </location>
</feature>
<feature type="compositionally biased region" description="Basic and acidic residues" evidence="1">
    <location>
        <begin position="262"/>
        <end position="277"/>
    </location>
</feature>
<feature type="compositionally biased region" description="Pro residues" evidence="1">
    <location>
        <begin position="57"/>
        <end position="71"/>
    </location>
</feature>
<protein>
    <submittedName>
        <fullName evidence="2">Uncharacterized protein</fullName>
    </submittedName>
</protein>
<evidence type="ECO:0000313" key="3">
    <source>
        <dbReference type="Proteomes" id="UP001151760"/>
    </source>
</evidence>
<organism evidence="2 3">
    <name type="scientific">Tanacetum coccineum</name>
    <dbReference type="NCBI Taxonomy" id="301880"/>
    <lineage>
        <taxon>Eukaryota</taxon>
        <taxon>Viridiplantae</taxon>
        <taxon>Streptophyta</taxon>
        <taxon>Embryophyta</taxon>
        <taxon>Tracheophyta</taxon>
        <taxon>Spermatophyta</taxon>
        <taxon>Magnoliopsida</taxon>
        <taxon>eudicotyledons</taxon>
        <taxon>Gunneridae</taxon>
        <taxon>Pentapetalae</taxon>
        <taxon>asterids</taxon>
        <taxon>campanulids</taxon>
        <taxon>Asterales</taxon>
        <taxon>Asteraceae</taxon>
        <taxon>Asteroideae</taxon>
        <taxon>Anthemideae</taxon>
        <taxon>Anthemidinae</taxon>
        <taxon>Tanacetum</taxon>
    </lineage>
</organism>
<evidence type="ECO:0000256" key="1">
    <source>
        <dbReference type="SAM" id="MobiDB-lite"/>
    </source>
</evidence>
<feature type="compositionally biased region" description="Acidic residues" evidence="1">
    <location>
        <begin position="86"/>
        <end position="103"/>
    </location>
</feature>
<proteinExistence type="predicted"/>
<dbReference type="EMBL" id="BQNB010008863">
    <property type="protein sequence ID" value="GJS55363.1"/>
    <property type="molecule type" value="Genomic_DNA"/>
</dbReference>
<name>A0ABQ4WR87_9ASTR</name>
<evidence type="ECO:0000313" key="2">
    <source>
        <dbReference type="EMBL" id="GJS55363.1"/>
    </source>
</evidence>
<feature type="region of interest" description="Disordered" evidence="1">
    <location>
        <begin position="399"/>
        <end position="426"/>
    </location>
</feature>
<reference evidence="2" key="1">
    <citation type="journal article" date="2022" name="Int. J. Mol. Sci.">
        <title>Draft Genome of Tanacetum Coccineum: Genomic Comparison of Closely Related Tanacetum-Family Plants.</title>
        <authorList>
            <person name="Yamashiro T."/>
            <person name="Shiraishi A."/>
            <person name="Nakayama K."/>
            <person name="Satake H."/>
        </authorList>
    </citation>
    <scope>NUCLEOTIDE SEQUENCE</scope>
</reference>
<sequence length="426" mass="47503">MSDSDEFHDYITLRCSLFEGLSDIGSPGVVGLEHEGLPGMLDDPYVQVTLQALPSPDYIPGPKEPQSPPLPDFVRSGIYRSPDYVLESDPEEDPEEDDDEDPKEDPVDYPADEKDDADDEDESSEDDEDDDVDIEADNDDDEEEHPALADSTTVALPAADQAPSAEETDPFKTDESAATPPPHLAYLVIARISIPAPVPTPVWFLMQSSSPPAQFFSSLGYRAAMIRLRAEAASTSHSLPLPPLSPIPALTSSPPLLLPSTNRREDRPKGDRRDLERDVGYRITDTWDDMVEDLQGTPVVTEVVELSQRMTEFETRVRQDTDEVYTRDRRAHARTARLMETEGRMSRRVLETILGPQVDLARAEDRRRQTVITKMLAADHRRQKQFTEALKLIKRLQTQMTEFERQQGPAKGPAQPDAPEEAGSSS</sequence>
<feature type="region of interest" description="Disordered" evidence="1">
    <location>
        <begin position="52"/>
        <end position="178"/>
    </location>
</feature>
<dbReference type="Proteomes" id="UP001151760">
    <property type="component" value="Unassembled WGS sequence"/>
</dbReference>
<feature type="compositionally biased region" description="Low complexity" evidence="1">
    <location>
        <begin position="247"/>
        <end position="261"/>
    </location>
</feature>
<reference evidence="2" key="2">
    <citation type="submission" date="2022-01" db="EMBL/GenBank/DDBJ databases">
        <authorList>
            <person name="Yamashiro T."/>
            <person name="Shiraishi A."/>
            <person name="Satake H."/>
            <person name="Nakayama K."/>
        </authorList>
    </citation>
    <scope>NUCLEOTIDE SEQUENCE</scope>
</reference>
<feature type="compositionally biased region" description="Acidic residues" evidence="1">
    <location>
        <begin position="113"/>
        <end position="144"/>
    </location>
</feature>
<accession>A0ABQ4WR87</accession>
<gene>
    <name evidence="2" type="ORF">Tco_0628725</name>
</gene>